<evidence type="ECO:0000313" key="2">
    <source>
        <dbReference type="EMBL" id="MXQ55696.1"/>
    </source>
</evidence>
<keyword evidence="3" id="KW-1185">Reference proteome</keyword>
<dbReference type="InterPro" id="IPR000182">
    <property type="entry name" value="GNAT_dom"/>
</dbReference>
<feature type="domain" description="N-acetyltransferase" evidence="1">
    <location>
        <begin position="24"/>
        <end position="200"/>
    </location>
</feature>
<evidence type="ECO:0000313" key="3">
    <source>
        <dbReference type="Proteomes" id="UP000430692"/>
    </source>
</evidence>
<dbReference type="PROSITE" id="PS51186">
    <property type="entry name" value="GNAT"/>
    <property type="match status" value="1"/>
</dbReference>
<dbReference type="GO" id="GO:0016747">
    <property type="term" value="F:acyltransferase activity, transferring groups other than amino-acyl groups"/>
    <property type="evidence" value="ECO:0007669"/>
    <property type="project" value="InterPro"/>
</dbReference>
<accession>A0A6I4W126</accession>
<name>A0A6I4W126_9BACL</name>
<dbReference type="SUPFAM" id="SSF55729">
    <property type="entry name" value="Acyl-CoA N-acyltransferases (Nat)"/>
    <property type="match status" value="1"/>
</dbReference>
<reference evidence="2 3" key="1">
    <citation type="submission" date="2019-12" db="EMBL/GenBank/DDBJ databases">
        <title>Whole-genome analyses of novel actinobacteria.</title>
        <authorList>
            <person name="Sahin N."/>
            <person name="Saygin H."/>
        </authorList>
    </citation>
    <scope>NUCLEOTIDE SEQUENCE [LARGE SCALE GENOMIC DNA]</scope>
    <source>
        <strain evidence="2 3">KC615</strain>
    </source>
</reference>
<dbReference type="Pfam" id="PF13302">
    <property type="entry name" value="Acetyltransf_3"/>
    <property type="match status" value="1"/>
</dbReference>
<comment type="caution">
    <text evidence="2">The sequence shown here is derived from an EMBL/GenBank/DDBJ whole genome shotgun (WGS) entry which is preliminary data.</text>
</comment>
<sequence length="200" mass="22865">MTKLTFPKFEGLPQFEVETAIGTVTVRPRPLEWDEEFAEKFTLAYDQMDLSFYLAESDPKRGGKDVAVQRHLIIPRDDFYKGKRFSFDFFNSEGELIGGRAVTDINLEEESCAFGWAVMCEQYRGKGIMPAVTAVLAEWVREYGFRTIEAHIHENNTSSQDHVSKIGFVNTGVRKKAPEGAPEHTRARAHAHFIWVYDPK</sequence>
<organism evidence="2 3">
    <name type="scientific">Shimazuella alba</name>
    <dbReference type="NCBI Taxonomy" id="2690964"/>
    <lineage>
        <taxon>Bacteria</taxon>
        <taxon>Bacillati</taxon>
        <taxon>Bacillota</taxon>
        <taxon>Bacilli</taxon>
        <taxon>Bacillales</taxon>
        <taxon>Thermoactinomycetaceae</taxon>
        <taxon>Shimazuella</taxon>
    </lineage>
</organism>
<evidence type="ECO:0000259" key="1">
    <source>
        <dbReference type="PROSITE" id="PS51186"/>
    </source>
</evidence>
<dbReference type="AlphaFoldDB" id="A0A6I4W126"/>
<dbReference type="Gene3D" id="3.40.630.30">
    <property type="match status" value="1"/>
</dbReference>
<dbReference type="Proteomes" id="UP000430692">
    <property type="component" value="Unassembled WGS sequence"/>
</dbReference>
<dbReference type="RefSeq" id="WP_160803046.1">
    <property type="nucleotide sequence ID" value="NZ_WUUL01000017.1"/>
</dbReference>
<dbReference type="InterPro" id="IPR016181">
    <property type="entry name" value="Acyl_CoA_acyltransferase"/>
</dbReference>
<keyword evidence="2" id="KW-0808">Transferase</keyword>
<proteinExistence type="predicted"/>
<dbReference type="EMBL" id="WUUL01000017">
    <property type="protein sequence ID" value="MXQ55696.1"/>
    <property type="molecule type" value="Genomic_DNA"/>
</dbReference>
<protein>
    <submittedName>
        <fullName evidence="2">GNAT family N-acetyltransferase</fullName>
    </submittedName>
</protein>
<gene>
    <name evidence="2" type="ORF">GSM42_18605</name>
</gene>